<keyword evidence="1" id="KW-0614">Plasmid</keyword>
<reference evidence="1" key="1">
    <citation type="journal article" date="2012" name="J. Bacteriol.">
        <title>Complete genome sequence of the broad-host-range strain Sinorhizobium fredii USDA257.</title>
        <authorList>
            <person name="Schuldes J."/>
            <person name="Rodriguez Orbegoso M."/>
            <person name="Schmeisser C."/>
            <person name="Krishnan H.B."/>
            <person name="Daniel R."/>
            <person name="Streit W.R."/>
        </authorList>
    </citation>
    <scope>NUCLEOTIDE SEQUENCE [LARGE SCALE GENOMIC DNA]</scope>
    <source>
        <strain evidence="1">USDA 257</strain>
        <plasmid evidence="1">pUSDA257</plasmid>
    </source>
</reference>
<sequence length="52" mass="5714">MRSIADLEGQWTGLEAYETGRADELEADSSTSAAAGTWQKRRFLGAVRLIEV</sequence>
<name>I3XFW5_SINF2</name>
<dbReference type="HOGENOM" id="CLU_3084004_0_0_5"/>
<evidence type="ECO:0000313" key="2">
    <source>
        <dbReference type="Proteomes" id="UP000006180"/>
    </source>
</evidence>
<dbReference type="AlphaFoldDB" id="I3XFW5"/>
<organism evidence="1">
    <name type="scientific">Sinorhizobium fredii (strain USDA 257)</name>
    <dbReference type="NCBI Taxonomy" id="1185652"/>
    <lineage>
        <taxon>Bacteria</taxon>
        <taxon>Pseudomonadati</taxon>
        <taxon>Pseudomonadota</taxon>
        <taxon>Alphaproteobacteria</taxon>
        <taxon>Hyphomicrobiales</taxon>
        <taxon>Rhizobiaceae</taxon>
        <taxon>Sinorhizobium/Ensifer group</taxon>
        <taxon>Sinorhizobium</taxon>
    </lineage>
</organism>
<accession>I3XFW5</accession>
<evidence type="ECO:0000313" key="1">
    <source>
        <dbReference type="EMBL" id="AFL54771.1"/>
    </source>
</evidence>
<proteinExistence type="predicted"/>
<geneLocation type="plasmid" evidence="2">
    <name>pUSDA257 fragment 1</name>
</geneLocation>
<protein>
    <submittedName>
        <fullName evidence="1">Uncharacterized protein</fullName>
    </submittedName>
</protein>
<gene>
    <name evidence="1" type="ORF">USDA257_p00530</name>
</gene>
<dbReference type="PATRIC" id="fig|1185652.3.peg.6505"/>
<dbReference type="EMBL" id="CP003564">
    <property type="protein sequence ID" value="AFL54771.1"/>
    <property type="molecule type" value="Genomic_DNA"/>
</dbReference>